<feature type="domain" description="Response regulatory" evidence="7">
    <location>
        <begin position="3"/>
        <end position="118"/>
    </location>
</feature>
<keyword evidence="1 5" id="KW-0597">Phosphoprotein</keyword>
<keyword evidence="9" id="KW-1185">Reference proteome</keyword>
<proteinExistence type="predicted"/>
<accession>A0ABU4S2Y7</accession>
<dbReference type="PROSITE" id="PS50043">
    <property type="entry name" value="HTH_LUXR_2"/>
    <property type="match status" value="1"/>
</dbReference>
<protein>
    <submittedName>
        <fullName evidence="8">Response regulator transcription factor</fullName>
    </submittedName>
</protein>
<evidence type="ECO:0000313" key="8">
    <source>
        <dbReference type="EMBL" id="MDX6851488.1"/>
    </source>
</evidence>
<dbReference type="PROSITE" id="PS50110">
    <property type="entry name" value="RESPONSE_REGULATORY"/>
    <property type="match status" value="1"/>
</dbReference>
<evidence type="ECO:0000256" key="2">
    <source>
        <dbReference type="ARBA" id="ARBA00023015"/>
    </source>
</evidence>
<sequence length="210" mass="22863">MQTALVIEDNEMMAQALIGYLQKAFTGMAVSHCGSLAEARVSLADRQPNIVLLDLGLPDGNGTQLFVENYLNKVAWVIVVTIFDDEEHLFSALRAGASGYLLKDETDQRFIEALQGIVAGRPPLSPVIARAMMQHFRPKPLSSSLSPRELELLQLIAEGCSVRLAAEQMGLATNTAAGYLKAIYQKLQVNSRAEVTRKAVELGLVRSTPP</sequence>
<dbReference type="Pfam" id="PF00196">
    <property type="entry name" value="GerE"/>
    <property type="match status" value="1"/>
</dbReference>
<evidence type="ECO:0000313" key="9">
    <source>
        <dbReference type="Proteomes" id="UP001273505"/>
    </source>
</evidence>
<dbReference type="Gene3D" id="3.40.50.2300">
    <property type="match status" value="1"/>
</dbReference>
<evidence type="ECO:0000259" key="7">
    <source>
        <dbReference type="PROSITE" id="PS50110"/>
    </source>
</evidence>
<evidence type="ECO:0000256" key="5">
    <source>
        <dbReference type="PROSITE-ProRule" id="PRU00169"/>
    </source>
</evidence>
<dbReference type="InterPro" id="IPR039420">
    <property type="entry name" value="WalR-like"/>
</dbReference>
<dbReference type="SUPFAM" id="SSF52172">
    <property type="entry name" value="CheY-like"/>
    <property type="match status" value="1"/>
</dbReference>
<feature type="domain" description="HTH luxR-type" evidence="6">
    <location>
        <begin position="138"/>
        <end position="203"/>
    </location>
</feature>
<reference evidence="8 9" key="1">
    <citation type="submission" date="2023-11" db="EMBL/GenBank/DDBJ databases">
        <title>Gilvimarinus fulvus sp. nov., isolated from the surface of Kelp.</title>
        <authorList>
            <person name="Sun Y.Y."/>
            <person name="Gong Y."/>
            <person name="Du Z.J."/>
        </authorList>
    </citation>
    <scope>NUCLEOTIDE SEQUENCE [LARGE SCALE GENOMIC DNA]</scope>
    <source>
        <strain evidence="8 9">SDUM040013</strain>
    </source>
</reference>
<dbReference type="CDD" id="cd17535">
    <property type="entry name" value="REC_NarL-like"/>
    <property type="match status" value="1"/>
</dbReference>
<dbReference type="RefSeq" id="WP_302723698.1">
    <property type="nucleotide sequence ID" value="NZ_JAULRU010000688.1"/>
</dbReference>
<dbReference type="SMART" id="SM00448">
    <property type="entry name" value="REC"/>
    <property type="match status" value="1"/>
</dbReference>
<keyword evidence="2" id="KW-0805">Transcription regulation</keyword>
<dbReference type="Proteomes" id="UP001273505">
    <property type="component" value="Unassembled WGS sequence"/>
</dbReference>
<dbReference type="CDD" id="cd06170">
    <property type="entry name" value="LuxR_C_like"/>
    <property type="match status" value="1"/>
</dbReference>
<keyword evidence="4" id="KW-0804">Transcription</keyword>
<organism evidence="8 9">
    <name type="scientific">Gilvimarinus gilvus</name>
    <dbReference type="NCBI Taxonomy" id="3058038"/>
    <lineage>
        <taxon>Bacteria</taxon>
        <taxon>Pseudomonadati</taxon>
        <taxon>Pseudomonadota</taxon>
        <taxon>Gammaproteobacteria</taxon>
        <taxon>Cellvibrionales</taxon>
        <taxon>Cellvibrionaceae</taxon>
        <taxon>Gilvimarinus</taxon>
    </lineage>
</organism>
<dbReference type="SMART" id="SM00421">
    <property type="entry name" value="HTH_LUXR"/>
    <property type="match status" value="1"/>
</dbReference>
<name>A0ABU4S2Y7_9GAMM</name>
<dbReference type="PANTHER" id="PTHR43214">
    <property type="entry name" value="TWO-COMPONENT RESPONSE REGULATOR"/>
    <property type="match status" value="1"/>
</dbReference>
<keyword evidence="3" id="KW-0238">DNA-binding</keyword>
<gene>
    <name evidence="8" type="ORF">SCD92_19115</name>
</gene>
<dbReference type="InterPro" id="IPR016032">
    <property type="entry name" value="Sig_transdc_resp-reg_C-effctor"/>
</dbReference>
<dbReference type="PRINTS" id="PR00038">
    <property type="entry name" value="HTHLUXR"/>
</dbReference>
<evidence type="ECO:0000256" key="4">
    <source>
        <dbReference type="ARBA" id="ARBA00023163"/>
    </source>
</evidence>
<dbReference type="InterPro" id="IPR058245">
    <property type="entry name" value="NreC/VraR/RcsB-like_REC"/>
</dbReference>
<evidence type="ECO:0000259" key="6">
    <source>
        <dbReference type="PROSITE" id="PS50043"/>
    </source>
</evidence>
<dbReference type="InterPro" id="IPR011006">
    <property type="entry name" value="CheY-like_superfamily"/>
</dbReference>
<feature type="modified residue" description="4-aspartylphosphate" evidence="5">
    <location>
        <position position="54"/>
    </location>
</feature>
<evidence type="ECO:0000256" key="1">
    <source>
        <dbReference type="ARBA" id="ARBA00022553"/>
    </source>
</evidence>
<dbReference type="InterPro" id="IPR001789">
    <property type="entry name" value="Sig_transdc_resp-reg_receiver"/>
</dbReference>
<dbReference type="SUPFAM" id="SSF46894">
    <property type="entry name" value="C-terminal effector domain of the bipartite response regulators"/>
    <property type="match status" value="1"/>
</dbReference>
<comment type="caution">
    <text evidence="8">The sequence shown here is derived from an EMBL/GenBank/DDBJ whole genome shotgun (WGS) entry which is preliminary data.</text>
</comment>
<dbReference type="InterPro" id="IPR000792">
    <property type="entry name" value="Tscrpt_reg_LuxR_C"/>
</dbReference>
<dbReference type="Pfam" id="PF00072">
    <property type="entry name" value="Response_reg"/>
    <property type="match status" value="1"/>
</dbReference>
<dbReference type="EMBL" id="JAXAFO010000065">
    <property type="protein sequence ID" value="MDX6851488.1"/>
    <property type="molecule type" value="Genomic_DNA"/>
</dbReference>
<dbReference type="PANTHER" id="PTHR43214:SF41">
    <property type="entry name" value="NITRATE_NITRITE RESPONSE REGULATOR PROTEIN NARP"/>
    <property type="match status" value="1"/>
</dbReference>
<evidence type="ECO:0000256" key="3">
    <source>
        <dbReference type="ARBA" id="ARBA00023125"/>
    </source>
</evidence>